<dbReference type="EMBL" id="CP132508">
    <property type="protein sequence ID" value="WPD19672.1"/>
    <property type="molecule type" value="Genomic_DNA"/>
</dbReference>
<evidence type="ECO:0000313" key="3">
    <source>
        <dbReference type="Proteomes" id="UP001304683"/>
    </source>
</evidence>
<dbReference type="PANTHER" id="PTHR12526">
    <property type="entry name" value="GLYCOSYLTRANSFERASE"/>
    <property type="match status" value="1"/>
</dbReference>
<organism evidence="2 3">
    <name type="scientific">Thermaerobacter composti</name>
    <dbReference type="NCBI Taxonomy" id="554949"/>
    <lineage>
        <taxon>Bacteria</taxon>
        <taxon>Bacillati</taxon>
        <taxon>Bacillota</taxon>
        <taxon>Clostridia</taxon>
        <taxon>Eubacteriales</taxon>
        <taxon>Clostridiales Family XVII. Incertae Sedis</taxon>
        <taxon>Thermaerobacter</taxon>
    </lineage>
</organism>
<dbReference type="Proteomes" id="UP001304683">
    <property type="component" value="Chromosome"/>
</dbReference>
<dbReference type="Pfam" id="PF00534">
    <property type="entry name" value="Glycos_transf_1"/>
    <property type="match status" value="1"/>
</dbReference>
<sequence>MLPLSQVRREQLAGHRRVTVIPNFVDGDWPRRAPDRTAARATLGLADDAFVVLCPRRLTPKNGVVYALEAMDLVRNGEVEWPADRRPLLVVVGTGEQWPAVQAFVRQRGLAPFCRLEGGRPHEAMAVYLRAADAVVIPSVHAAGVEEATSISALEAMVFGVPVVASAVGGLKEIIRDGETGLLVPQKRPDALARALARLAAEPSLARRLAEAARAYVLAHHSHLAAAARFLHIYGQATAQVG</sequence>
<gene>
    <name evidence="2" type="ORF">Q5761_03115</name>
</gene>
<dbReference type="EC" id="2.4.-.-" evidence="2"/>
<accession>A0ABZ0QSQ0</accession>
<dbReference type="RefSeq" id="WP_318751163.1">
    <property type="nucleotide sequence ID" value="NZ_CP132508.1"/>
</dbReference>
<proteinExistence type="predicted"/>
<keyword evidence="3" id="KW-1185">Reference proteome</keyword>
<evidence type="ECO:0000259" key="1">
    <source>
        <dbReference type="Pfam" id="PF00534"/>
    </source>
</evidence>
<keyword evidence="2" id="KW-0808">Transferase</keyword>
<protein>
    <submittedName>
        <fullName evidence="2">Glycosyltransferase</fullName>
        <ecNumber evidence="2">2.4.-.-</ecNumber>
    </submittedName>
</protein>
<name>A0ABZ0QSQ0_9FIRM</name>
<evidence type="ECO:0000313" key="2">
    <source>
        <dbReference type="EMBL" id="WPD19672.1"/>
    </source>
</evidence>
<reference evidence="2 3" key="1">
    <citation type="submission" date="2023-08" db="EMBL/GenBank/DDBJ databases">
        <title>Genome sequence of Thermaerobacter compostii strain Ins1, a spore-forming filamentous bacterium isolated from a deep geothermal reservoir.</title>
        <authorList>
            <person name="Bregnard D."/>
            <person name="Gonzalez D."/>
            <person name="Junier P."/>
        </authorList>
    </citation>
    <scope>NUCLEOTIDE SEQUENCE [LARGE SCALE GENOMIC DNA]</scope>
    <source>
        <strain evidence="2 3">Ins1</strain>
    </source>
</reference>
<keyword evidence="2" id="KW-0328">Glycosyltransferase</keyword>
<dbReference type="GO" id="GO:0016757">
    <property type="term" value="F:glycosyltransferase activity"/>
    <property type="evidence" value="ECO:0007669"/>
    <property type="project" value="UniProtKB-KW"/>
</dbReference>
<feature type="domain" description="Glycosyl transferase family 1" evidence="1">
    <location>
        <begin position="36"/>
        <end position="215"/>
    </location>
</feature>
<dbReference type="Gene3D" id="3.40.50.2000">
    <property type="entry name" value="Glycogen Phosphorylase B"/>
    <property type="match status" value="2"/>
</dbReference>
<dbReference type="InterPro" id="IPR001296">
    <property type="entry name" value="Glyco_trans_1"/>
</dbReference>
<dbReference type="SUPFAM" id="SSF53756">
    <property type="entry name" value="UDP-Glycosyltransferase/glycogen phosphorylase"/>
    <property type="match status" value="1"/>
</dbReference>